<evidence type="ECO:0000256" key="8">
    <source>
        <dbReference type="ARBA" id="ARBA00048988"/>
    </source>
</evidence>
<sequence length="871" mass="98078">MDGPPIAMPPGAGFSVLQLRDRAIPAAVPDMLPRHQAEFWSFLPRNDHIIRPGSGWSHALCPEAARGVLMPVEPVEDDGVGPGEHAPGPLVPSKRVLSWEQKAVVHYPLAKGSKLRVSAVAGAGKTTTCVKLAERILKDSPDTKILYVVFNEKAKEEAVARFPAQVAVKTSHALSRSWAWRCPKHVEKGIKLDEVVEHFELLNPTEERWGLLASADSSAAKRKAKRELQKRARTEARFVVKTLENFLWSDAEKVQDEHIFWKARVAATSKKQATFEVPPLAPEFYRQKAQRIYDQMQDEEAPFPQTHDGYMKRFQLMRPDLGAPPCGTPGCAERGAAMRPRSGRFGRFWKCQGCGATGSGYDVVIIDEAQDFTPCQAAAFWQQDAAVYLVGDARQRIYRWRGASEDFERCSVEKELTLCETWRFGPAIAEVTNAVLSCCSGDQTVIGRNPDPGAVLWPGRPGAQAGEESRAPKGPKVIITRSNKGMLDELQDQIAESESESLPTWAFIDEKMASLSRPKTYETFLKLKQGEPLTYHGEEFDTWEELKQYAEDEGDTQLANKIEVIEKWGARLPDFLAQIEASRVESWKEADLGLITAHKAKGLEFAYVILGSDFKLPMEEEANFGNWKLLPEYRLRRPHWQEELNVLYVAISRAQRFLRLSVEAAQFLALLGQQPRPRRTSSAAKSSEDGAELAALRAGDEVRWANFEREALRKDSELVVQEETVPWPRGGDENVLSLHEDLTQEEVQRLLQQALLRFHPDKFSANPKWRARIPQRQLEAGSRLQQRLALTTRAILQLKRDWTAQEGEECVICYEFPRRSLRLTTCCGQVLCRPHAKNLARPAASCPMCRAQRYVATPHRGRSRSPRRAIA</sequence>
<dbReference type="PANTHER" id="PTHR11070:SF30">
    <property type="entry name" value="F-BOX DNA HELICASE 1"/>
    <property type="match status" value="1"/>
</dbReference>
<reference evidence="11" key="1">
    <citation type="submission" date="2023-08" db="EMBL/GenBank/DDBJ databases">
        <authorList>
            <person name="Chen Y."/>
            <person name="Shah S."/>
            <person name="Dougan E. K."/>
            <person name="Thang M."/>
            <person name="Chan C."/>
        </authorList>
    </citation>
    <scope>NUCLEOTIDE SEQUENCE</scope>
</reference>
<name>A0AA36IQH7_9DINO</name>
<comment type="catalytic activity">
    <reaction evidence="6">
        <text>Couples ATP hydrolysis with the unwinding of duplex DNA by translocating in the 3'-5' direction.</text>
        <dbReference type="EC" id="5.6.2.4"/>
    </reaction>
</comment>
<accession>A0AA36IQH7</accession>
<evidence type="ECO:0000256" key="4">
    <source>
        <dbReference type="ARBA" id="ARBA00022840"/>
    </source>
</evidence>
<evidence type="ECO:0000256" key="6">
    <source>
        <dbReference type="ARBA" id="ARBA00034617"/>
    </source>
</evidence>
<keyword evidence="4" id="KW-0067">ATP-binding</keyword>
<dbReference type="EMBL" id="CAUJNA010002269">
    <property type="protein sequence ID" value="CAJ1392121.1"/>
    <property type="molecule type" value="Genomic_DNA"/>
</dbReference>
<dbReference type="GO" id="GO:0031297">
    <property type="term" value="P:replication fork processing"/>
    <property type="evidence" value="ECO:0007669"/>
    <property type="project" value="TreeGrafter"/>
</dbReference>
<dbReference type="EC" id="5.6.2.4" evidence="7"/>
<dbReference type="InterPro" id="IPR000212">
    <property type="entry name" value="DNA_helicase_UvrD/REP"/>
</dbReference>
<keyword evidence="12" id="KW-1185">Reference proteome</keyword>
<comment type="caution">
    <text evidence="11">The sequence shown here is derived from an EMBL/GenBank/DDBJ whole genome shotgun (WGS) entry which is preliminary data.</text>
</comment>
<dbReference type="Gene3D" id="3.40.50.300">
    <property type="entry name" value="P-loop containing nucleotide triphosphate hydrolases"/>
    <property type="match status" value="3"/>
</dbReference>
<keyword evidence="5" id="KW-0413">Isomerase</keyword>
<keyword evidence="1" id="KW-0547">Nucleotide-binding</keyword>
<dbReference type="InterPro" id="IPR013083">
    <property type="entry name" value="Znf_RING/FYVE/PHD"/>
</dbReference>
<dbReference type="Pfam" id="PF13361">
    <property type="entry name" value="UvrD_C"/>
    <property type="match status" value="1"/>
</dbReference>
<dbReference type="PANTHER" id="PTHR11070">
    <property type="entry name" value="UVRD / RECB / PCRA DNA HELICASE FAMILY MEMBER"/>
    <property type="match status" value="1"/>
</dbReference>
<dbReference type="InterPro" id="IPR001623">
    <property type="entry name" value="DnaJ_domain"/>
</dbReference>
<dbReference type="GO" id="GO:0016787">
    <property type="term" value="F:hydrolase activity"/>
    <property type="evidence" value="ECO:0007669"/>
    <property type="project" value="UniProtKB-KW"/>
</dbReference>
<evidence type="ECO:0000256" key="3">
    <source>
        <dbReference type="ARBA" id="ARBA00022806"/>
    </source>
</evidence>
<proteinExistence type="predicted"/>
<dbReference type="CDD" id="cd06257">
    <property type="entry name" value="DnaJ"/>
    <property type="match status" value="1"/>
</dbReference>
<feature type="domain" description="UvrD-like helicase C-terminal" evidence="10">
    <location>
        <begin position="552"/>
        <end position="662"/>
    </location>
</feature>
<comment type="catalytic activity">
    <reaction evidence="8">
        <text>ATP + H2O = ADP + phosphate + H(+)</text>
        <dbReference type="Rhea" id="RHEA:13065"/>
        <dbReference type="ChEBI" id="CHEBI:15377"/>
        <dbReference type="ChEBI" id="CHEBI:15378"/>
        <dbReference type="ChEBI" id="CHEBI:30616"/>
        <dbReference type="ChEBI" id="CHEBI:43474"/>
        <dbReference type="ChEBI" id="CHEBI:456216"/>
        <dbReference type="EC" id="5.6.2.4"/>
    </reaction>
</comment>
<dbReference type="InterPro" id="IPR014016">
    <property type="entry name" value="UvrD-like_ATP-bd"/>
</dbReference>
<dbReference type="InterPro" id="IPR027417">
    <property type="entry name" value="P-loop_NTPase"/>
</dbReference>
<dbReference type="AlphaFoldDB" id="A0AA36IQH7"/>
<dbReference type="InterPro" id="IPR036869">
    <property type="entry name" value="J_dom_sf"/>
</dbReference>
<dbReference type="GO" id="GO:0005634">
    <property type="term" value="C:nucleus"/>
    <property type="evidence" value="ECO:0007669"/>
    <property type="project" value="TreeGrafter"/>
</dbReference>
<evidence type="ECO:0000313" key="12">
    <source>
        <dbReference type="Proteomes" id="UP001178507"/>
    </source>
</evidence>
<evidence type="ECO:0000313" key="11">
    <source>
        <dbReference type="EMBL" id="CAJ1392121.1"/>
    </source>
</evidence>
<keyword evidence="2" id="KW-0378">Hydrolase</keyword>
<evidence type="ECO:0000256" key="7">
    <source>
        <dbReference type="ARBA" id="ARBA00034808"/>
    </source>
</evidence>
<dbReference type="InterPro" id="IPR014017">
    <property type="entry name" value="DNA_helicase_UvrD-like_C"/>
</dbReference>
<organism evidence="11 12">
    <name type="scientific">Effrenium voratum</name>
    <dbReference type="NCBI Taxonomy" id="2562239"/>
    <lineage>
        <taxon>Eukaryota</taxon>
        <taxon>Sar</taxon>
        <taxon>Alveolata</taxon>
        <taxon>Dinophyceae</taxon>
        <taxon>Suessiales</taxon>
        <taxon>Symbiodiniaceae</taxon>
        <taxon>Effrenium</taxon>
    </lineage>
</organism>
<dbReference type="Gene3D" id="3.30.40.10">
    <property type="entry name" value="Zinc/RING finger domain, C3HC4 (zinc finger)"/>
    <property type="match status" value="1"/>
</dbReference>
<feature type="domain" description="UvrD-like helicase ATP-binding" evidence="9">
    <location>
        <begin position="100"/>
        <end position="297"/>
    </location>
</feature>
<protein>
    <recommendedName>
        <fullName evidence="7">DNA 3'-5' helicase</fullName>
        <ecNumber evidence="7">5.6.2.4</ecNumber>
    </recommendedName>
</protein>
<dbReference type="Gene3D" id="1.10.486.10">
    <property type="entry name" value="PCRA, domain 4"/>
    <property type="match status" value="1"/>
</dbReference>
<evidence type="ECO:0000259" key="10">
    <source>
        <dbReference type="Pfam" id="PF13361"/>
    </source>
</evidence>
<dbReference type="SUPFAM" id="SSF46565">
    <property type="entry name" value="Chaperone J-domain"/>
    <property type="match status" value="1"/>
</dbReference>
<dbReference type="SUPFAM" id="SSF57850">
    <property type="entry name" value="RING/U-box"/>
    <property type="match status" value="1"/>
</dbReference>
<dbReference type="Proteomes" id="UP001178507">
    <property type="component" value="Unassembled WGS sequence"/>
</dbReference>
<dbReference type="GO" id="GO:0005524">
    <property type="term" value="F:ATP binding"/>
    <property type="evidence" value="ECO:0007669"/>
    <property type="project" value="UniProtKB-KW"/>
</dbReference>
<dbReference type="SUPFAM" id="SSF52540">
    <property type="entry name" value="P-loop containing nucleoside triphosphate hydrolases"/>
    <property type="match status" value="1"/>
</dbReference>
<keyword evidence="3" id="KW-0347">Helicase</keyword>
<dbReference type="Pfam" id="PF00580">
    <property type="entry name" value="UvrD-helicase"/>
    <property type="match status" value="2"/>
</dbReference>
<evidence type="ECO:0000256" key="2">
    <source>
        <dbReference type="ARBA" id="ARBA00022801"/>
    </source>
</evidence>
<dbReference type="GO" id="GO:0043138">
    <property type="term" value="F:3'-5' DNA helicase activity"/>
    <property type="evidence" value="ECO:0007669"/>
    <property type="project" value="UniProtKB-EC"/>
</dbReference>
<evidence type="ECO:0000256" key="1">
    <source>
        <dbReference type="ARBA" id="ARBA00022741"/>
    </source>
</evidence>
<evidence type="ECO:0000256" key="5">
    <source>
        <dbReference type="ARBA" id="ARBA00023235"/>
    </source>
</evidence>
<gene>
    <name evidence="11" type="ORF">EVOR1521_LOCUS17296</name>
</gene>
<dbReference type="GO" id="GO:0000724">
    <property type="term" value="P:double-strand break repair via homologous recombination"/>
    <property type="evidence" value="ECO:0007669"/>
    <property type="project" value="TreeGrafter"/>
</dbReference>
<evidence type="ECO:0000259" key="9">
    <source>
        <dbReference type="Pfam" id="PF00580"/>
    </source>
</evidence>
<dbReference type="GO" id="GO:0003677">
    <property type="term" value="F:DNA binding"/>
    <property type="evidence" value="ECO:0007669"/>
    <property type="project" value="InterPro"/>
</dbReference>
<feature type="domain" description="UvrD-like helicase ATP-binding" evidence="9">
    <location>
        <begin position="360"/>
        <end position="404"/>
    </location>
</feature>